<evidence type="ECO:0000313" key="3">
    <source>
        <dbReference type="Proteomes" id="UP000177913"/>
    </source>
</evidence>
<keyword evidence="1" id="KW-0812">Transmembrane</keyword>
<comment type="caution">
    <text evidence="2">The sequence shown here is derived from an EMBL/GenBank/DDBJ whole genome shotgun (WGS) entry which is preliminary data.</text>
</comment>
<keyword evidence="1" id="KW-0472">Membrane</keyword>
<evidence type="ECO:0000256" key="1">
    <source>
        <dbReference type="SAM" id="Phobius"/>
    </source>
</evidence>
<organism evidence="2 3">
    <name type="scientific">Candidatus Roizmanbacteria bacterium RIFCSPHIGHO2_02_FULL_38_11</name>
    <dbReference type="NCBI Taxonomy" id="1802039"/>
    <lineage>
        <taxon>Bacteria</taxon>
        <taxon>Candidatus Roizmaniibacteriota</taxon>
    </lineage>
</organism>
<dbReference type="AlphaFoldDB" id="A0A1F7GYJ5"/>
<evidence type="ECO:0000313" key="2">
    <source>
        <dbReference type="EMBL" id="OGK23592.1"/>
    </source>
</evidence>
<accession>A0A1F7GYJ5</accession>
<name>A0A1F7GYJ5_9BACT</name>
<reference evidence="2 3" key="1">
    <citation type="journal article" date="2016" name="Nat. Commun.">
        <title>Thousands of microbial genomes shed light on interconnected biogeochemical processes in an aquifer system.</title>
        <authorList>
            <person name="Anantharaman K."/>
            <person name="Brown C.T."/>
            <person name="Hug L.A."/>
            <person name="Sharon I."/>
            <person name="Castelle C.J."/>
            <person name="Probst A.J."/>
            <person name="Thomas B.C."/>
            <person name="Singh A."/>
            <person name="Wilkins M.J."/>
            <person name="Karaoz U."/>
            <person name="Brodie E.L."/>
            <person name="Williams K.H."/>
            <person name="Hubbard S.S."/>
            <person name="Banfield J.F."/>
        </authorList>
    </citation>
    <scope>NUCLEOTIDE SEQUENCE [LARGE SCALE GENOMIC DNA]</scope>
</reference>
<dbReference type="Proteomes" id="UP000177913">
    <property type="component" value="Unassembled WGS sequence"/>
</dbReference>
<keyword evidence="1" id="KW-1133">Transmembrane helix</keyword>
<protein>
    <submittedName>
        <fullName evidence="2">Uncharacterized protein</fullName>
    </submittedName>
</protein>
<dbReference type="EMBL" id="MFZO01000045">
    <property type="protein sequence ID" value="OGK23592.1"/>
    <property type="molecule type" value="Genomic_DNA"/>
</dbReference>
<feature type="transmembrane region" description="Helical" evidence="1">
    <location>
        <begin position="20"/>
        <end position="46"/>
    </location>
</feature>
<proteinExistence type="predicted"/>
<gene>
    <name evidence="2" type="ORF">A3C25_04805</name>
</gene>
<sequence>MKKGINLLKKQKRYISLDQIFKGLKVVVIIEILLFLAVYPIFYFLLSRQKKNIDLLSSQKKNLLEFFIENKITDAKFIYFRSKQKQLSSIVKQDANFFPYYNLLKESFKTVGVEAGLESFLIDETKAVSFRVGFENYSILVDFLRFAESEDFLKHFSQLVLINFSNVDATEKAYKLSFSGTFVNIND</sequence>